<reference evidence="1 2" key="2">
    <citation type="submission" date="2019-01" db="EMBL/GenBank/DDBJ databases">
        <title>The decoding of complex shrimp genome reveals the adaptation for benthos swimmer, frequently molting mechanism and breeding impact on genome.</title>
        <authorList>
            <person name="Sun Y."/>
            <person name="Gao Y."/>
            <person name="Yu Y."/>
        </authorList>
    </citation>
    <scope>NUCLEOTIDE SEQUENCE [LARGE SCALE GENOMIC DNA]</scope>
    <source>
        <tissue evidence="1">Muscle</tissue>
    </source>
</reference>
<name>A0A423T2M9_PENVA</name>
<evidence type="ECO:0000313" key="1">
    <source>
        <dbReference type="EMBL" id="ROT70726.1"/>
    </source>
</evidence>
<accession>A0A423T2M9</accession>
<protein>
    <submittedName>
        <fullName evidence="1">Uncharacterized protein</fullName>
    </submittedName>
</protein>
<evidence type="ECO:0000313" key="2">
    <source>
        <dbReference type="Proteomes" id="UP000283509"/>
    </source>
</evidence>
<gene>
    <name evidence="1" type="ORF">C7M84_010995</name>
</gene>
<proteinExistence type="predicted"/>
<dbReference type="Proteomes" id="UP000283509">
    <property type="component" value="Unassembled WGS sequence"/>
</dbReference>
<keyword evidence="2" id="KW-1185">Reference proteome</keyword>
<sequence length="436" mass="46417">MNALVIVVAPLSRLHRGRSLSQVSYTSLLHPVPVHSRHSPLSIIFPIPPLSSLSLLSLFALDLGHRGLSPRSPHSLPISPSPLGSPSQSSPLSSLISLLTSSLLSLLALSLLPRRSSRSSAVPAPSGALRCASHSAPSARLIPEPLVRARLFFHLLSPVSLSPDHPLPIPSTLYITLFLLFSFSFRCSPSPCSRSLFSVSFFSLSLIALFSHFSLLVSPLLLSSTPSLPPPFALPPLSPLLSPPLTLSLRVSLPPQHPSAVSSASLPPLRLSPAPLPSSSLLSPSLSPLLSASLPPLFLLSPQSLSLSLIPSFLITLSVFSPGASAFSPNHLSCSPFLSPLSSGLSSASLFLSLSSPALSYSLLSHKSISSRLCSFLSRLSFSPRRTGTFGLEAWQSFLFLLRELCSDILSNFHSIQVTSVSVFLFDSIICFSIHF</sequence>
<reference evidence="1 2" key="1">
    <citation type="submission" date="2018-04" db="EMBL/GenBank/DDBJ databases">
        <authorList>
            <person name="Zhang X."/>
            <person name="Yuan J."/>
            <person name="Li F."/>
            <person name="Xiang J."/>
        </authorList>
    </citation>
    <scope>NUCLEOTIDE SEQUENCE [LARGE SCALE GENOMIC DNA]</scope>
    <source>
        <tissue evidence="1">Muscle</tissue>
    </source>
</reference>
<comment type="caution">
    <text evidence="1">The sequence shown here is derived from an EMBL/GenBank/DDBJ whole genome shotgun (WGS) entry which is preliminary data.</text>
</comment>
<organism evidence="1 2">
    <name type="scientific">Penaeus vannamei</name>
    <name type="common">Whiteleg shrimp</name>
    <name type="synonym">Litopenaeus vannamei</name>
    <dbReference type="NCBI Taxonomy" id="6689"/>
    <lineage>
        <taxon>Eukaryota</taxon>
        <taxon>Metazoa</taxon>
        <taxon>Ecdysozoa</taxon>
        <taxon>Arthropoda</taxon>
        <taxon>Crustacea</taxon>
        <taxon>Multicrustacea</taxon>
        <taxon>Malacostraca</taxon>
        <taxon>Eumalacostraca</taxon>
        <taxon>Eucarida</taxon>
        <taxon>Decapoda</taxon>
        <taxon>Dendrobranchiata</taxon>
        <taxon>Penaeoidea</taxon>
        <taxon>Penaeidae</taxon>
        <taxon>Penaeus</taxon>
    </lineage>
</organism>
<dbReference type="EMBL" id="QCYY01002395">
    <property type="protein sequence ID" value="ROT70726.1"/>
    <property type="molecule type" value="Genomic_DNA"/>
</dbReference>
<dbReference type="AlphaFoldDB" id="A0A423T2M9"/>